<proteinExistence type="predicted"/>
<dbReference type="STRING" id="1333662.LPB303_07570"/>
<dbReference type="RefSeq" id="WP_068449429.1">
    <property type="nucleotide sequence ID" value="NZ_CANKUV010000005.1"/>
</dbReference>
<dbReference type="OrthoDB" id="594666at2"/>
<keyword evidence="2" id="KW-1185">Reference proteome</keyword>
<dbReference type="EMBL" id="LVWE01000029">
    <property type="protein sequence ID" value="OAD45252.1"/>
    <property type="molecule type" value="Genomic_DNA"/>
</dbReference>
<organism evidence="1 2">
    <name type="scientific">Polaribacter atrinae</name>
    <dbReference type="NCBI Taxonomy" id="1333662"/>
    <lineage>
        <taxon>Bacteria</taxon>
        <taxon>Pseudomonadati</taxon>
        <taxon>Bacteroidota</taxon>
        <taxon>Flavobacteriia</taxon>
        <taxon>Flavobacteriales</taxon>
        <taxon>Flavobacteriaceae</taxon>
    </lineage>
</organism>
<name>A0A176TBJ4_9FLAO</name>
<gene>
    <name evidence="1" type="ORF">LPB303_07570</name>
</gene>
<sequence length="262" mass="30301">MKPSTFIDLIENKTQIQEVETAELKTVVEEYPYFQTARVLYLKGLKNQDSFKYNNELKVTASYTTDRTLLFNYITSNDFNNHKTDIHQQIFEKISKEKTVKTASDIIKTPVEKPKIVSENITEIETALEIGKPISFSSAENHSFGEWLQLSKRKPIVREEKKKIDKAPAEESIKKEDLINTFIENNPKIKPLAKDKIIAVPVAKNNQDSSLMTETLAKVYLEQKKYENAMQAYRILSLKYPEKSGFFADQIKRIQILQKNKS</sequence>
<dbReference type="Proteomes" id="UP000076923">
    <property type="component" value="Unassembled WGS sequence"/>
</dbReference>
<evidence type="ECO:0008006" key="3">
    <source>
        <dbReference type="Google" id="ProtNLM"/>
    </source>
</evidence>
<protein>
    <recommendedName>
        <fullName evidence="3">Tetratricopeptide repeat protein</fullName>
    </recommendedName>
</protein>
<comment type="caution">
    <text evidence="1">The sequence shown here is derived from an EMBL/GenBank/DDBJ whole genome shotgun (WGS) entry which is preliminary data.</text>
</comment>
<dbReference type="AlphaFoldDB" id="A0A176TBJ4"/>
<evidence type="ECO:0000313" key="2">
    <source>
        <dbReference type="Proteomes" id="UP000076923"/>
    </source>
</evidence>
<accession>A0A176TBJ4</accession>
<reference evidence="1 2" key="1">
    <citation type="submission" date="2016-02" db="EMBL/GenBank/DDBJ databases">
        <title>Draft genome sequence of Polaribacter atrinae KACC17473.</title>
        <authorList>
            <person name="Shin S.-K."/>
            <person name="Yi H."/>
        </authorList>
    </citation>
    <scope>NUCLEOTIDE SEQUENCE [LARGE SCALE GENOMIC DNA]</scope>
    <source>
        <strain evidence="1 2">KACC 17473</strain>
    </source>
</reference>
<evidence type="ECO:0000313" key="1">
    <source>
        <dbReference type="EMBL" id="OAD45252.1"/>
    </source>
</evidence>